<protein>
    <submittedName>
        <fullName evidence="1">Uncharacterized protein</fullName>
    </submittedName>
</protein>
<proteinExistence type="predicted"/>
<comment type="caution">
    <text evidence="1">The sequence shown here is derived from an EMBL/GenBank/DDBJ whole genome shotgun (WGS) entry which is preliminary data.</text>
</comment>
<dbReference type="EMBL" id="JAIWYP010000001">
    <property type="protein sequence ID" value="KAH3895109.1"/>
    <property type="molecule type" value="Genomic_DNA"/>
</dbReference>
<dbReference type="AlphaFoldDB" id="A0A9D4S756"/>
<reference evidence="1" key="2">
    <citation type="submission" date="2020-11" db="EMBL/GenBank/DDBJ databases">
        <authorList>
            <person name="McCartney M.A."/>
            <person name="Auch B."/>
            <person name="Kono T."/>
            <person name="Mallez S."/>
            <person name="Becker A."/>
            <person name="Gohl D.M."/>
            <person name="Silverstein K.A.T."/>
            <person name="Koren S."/>
            <person name="Bechman K.B."/>
            <person name="Herman A."/>
            <person name="Abrahante J.E."/>
            <person name="Garbe J."/>
        </authorList>
    </citation>
    <scope>NUCLEOTIDE SEQUENCE</scope>
    <source>
        <strain evidence="1">Duluth1</strain>
        <tissue evidence="1">Whole animal</tissue>
    </source>
</reference>
<accession>A0A9D4S756</accession>
<evidence type="ECO:0000313" key="1">
    <source>
        <dbReference type="EMBL" id="KAH3895109.1"/>
    </source>
</evidence>
<organism evidence="1 2">
    <name type="scientific">Dreissena polymorpha</name>
    <name type="common">Zebra mussel</name>
    <name type="synonym">Mytilus polymorpha</name>
    <dbReference type="NCBI Taxonomy" id="45954"/>
    <lineage>
        <taxon>Eukaryota</taxon>
        <taxon>Metazoa</taxon>
        <taxon>Spiralia</taxon>
        <taxon>Lophotrochozoa</taxon>
        <taxon>Mollusca</taxon>
        <taxon>Bivalvia</taxon>
        <taxon>Autobranchia</taxon>
        <taxon>Heteroconchia</taxon>
        <taxon>Euheterodonta</taxon>
        <taxon>Imparidentia</taxon>
        <taxon>Neoheterodontei</taxon>
        <taxon>Myida</taxon>
        <taxon>Dreissenoidea</taxon>
        <taxon>Dreissenidae</taxon>
        <taxon>Dreissena</taxon>
    </lineage>
</organism>
<evidence type="ECO:0000313" key="2">
    <source>
        <dbReference type="Proteomes" id="UP000828390"/>
    </source>
</evidence>
<dbReference type="Proteomes" id="UP000828390">
    <property type="component" value="Unassembled WGS sequence"/>
</dbReference>
<reference evidence="1" key="1">
    <citation type="journal article" date="2019" name="bioRxiv">
        <title>The Genome of the Zebra Mussel, Dreissena polymorpha: A Resource for Invasive Species Research.</title>
        <authorList>
            <person name="McCartney M.A."/>
            <person name="Auch B."/>
            <person name="Kono T."/>
            <person name="Mallez S."/>
            <person name="Zhang Y."/>
            <person name="Obille A."/>
            <person name="Becker A."/>
            <person name="Abrahante J.E."/>
            <person name="Garbe J."/>
            <person name="Badalamenti J.P."/>
            <person name="Herman A."/>
            <person name="Mangelson H."/>
            <person name="Liachko I."/>
            <person name="Sullivan S."/>
            <person name="Sone E.D."/>
            <person name="Koren S."/>
            <person name="Silverstein K.A.T."/>
            <person name="Beckman K.B."/>
            <person name="Gohl D.M."/>
        </authorList>
    </citation>
    <scope>NUCLEOTIDE SEQUENCE</scope>
    <source>
        <strain evidence="1">Duluth1</strain>
        <tissue evidence="1">Whole animal</tissue>
    </source>
</reference>
<keyword evidence="2" id="KW-1185">Reference proteome</keyword>
<name>A0A9D4S756_DREPO</name>
<sequence>MSREVPLSKTRSSSYWWRQQQQLGRTQRYTDETQTLGFRGTTQKWFLDRLRLRQSHCIPSIGVH</sequence>
<gene>
    <name evidence="1" type="ORF">DPMN_019269</name>
</gene>